<dbReference type="InterPro" id="IPR005503">
    <property type="entry name" value="FliL"/>
</dbReference>
<keyword evidence="11" id="KW-0966">Cell projection</keyword>
<evidence type="ECO:0000313" key="12">
    <source>
        <dbReference type="Proteomes" id="UP000535589"/>
    </source>
</evidence>
<keyword evidence="8 10" id="KW-1133">Transmembrane helix</keyword>
<dbReference type="PANTHER" id="PTHR35091">
    <property type="entry name" value="FLAGELLAR PROTEIN FLIL"/>
    <property type="match status" value="1"/>
</dbReference>
<protein>
    <recommendedName>
        <fullName evidence="10">Flagellar protein FliL</fullName>
    </recommendedName>
</protein>
<dbReference type="AlphaFoldDB" id="A0A7X8YHL8"/>
<proteinExistence type="inferred from homology"/>
<comment type="caution">
    <text evidence="11">The sequence shown here is derived from an EMBL/GenBank/DDBJ whole genome shotgun (WGS) entry which is preliminary data.</text>
</comment>
<accession>A0A7X8YHL8</accession>
<reference evidence="11 12" key="1">
    <citation type="submission" date="2020-04" db="EMBL/GenBank/DDBJ databases">
        <title>Vibrio sp. SM6, a novel species isolated from seawater.</title>
        <authorList>
            <person name="Wang X."/>
        </authorList>
    </citation>
    <scope>NUCLEOTIDE SEQUENCE [LARGE SCALE GENOMIC DNA]</scope>
    <source>
        <strain evidence="11 12">SM6</strain>
    </source>
</reference>
<comment type="function">
    <text evidence="1 10">Controls the rotational direction of flagella during chemotaxis.</text>
</comment>
<evidence type="ECO:0000256" key="6">
    <source>
        <dbReference type="ARBA" id="ARBA00022692"/>
    </source>
</evidence>
<keyword evidence="4" id="KW-1003">Cell membrane</keyword>
<dbReference type="Proteomes" id="UP000535589">
    <property type="component" value="Unassembled WGS sequence"/>
</dbReference>
<name>A0A7X8YHL8_9VIBR</name>
<dbReference type="Pfam" id="PF03748">
    <property type="entry name" value="FliL"/>
    <property type="match status" value="1"/>
</dbReference>
<evidence type="ECO:0000256" key="3">
    <source>
        <dbReference type="ARBA" id="ARBA00008281"/>
    </source>
</evidence>
<dbReference type="GO" id="GO:0006935">
    <property type="term" value="P:chemotaxis"/>
    <property type="evidence" value="ECO:0007669"/>
    <property type="project" value="UniProtKB-KW"/>
</dbReference>
<keyword evidence="11" id="KW-0282">Flagellum</keyword>
<dbReference type="GO" id="GO:0005886">
    <property type="term" value="C:plasma membrane"/>
    <property type="evidence" value="ECO:0007669"/>
    <property type="project" value="UniProtKB-SubCell"/>
</dbReference>
<evidence type="ECO:0000256" key="4">
    <source>
        <dbReference type="ARBA" id="ARBA00022475"/>
    </source>
</evidence>
<comment type="similarity">
    <text evidence="3 10">Belongs to the FliL family.</text>
</comment>
<keyword evidence="6 10" id="KW-0812">Transmembrane</keyword>
<feature type="transmembrane region" description="Helical" evidence="10">
    <location>
        <begin position="7"/>
        <end position="32"/>
    </location>
</feature>
<dbReference type="GO" id="GO:0009425">
    <property type="term" value="C:bacterial-type flagellum basal body"/>
    <property type="evidence" value="ECO:0007669"/>
    <property type="project" value="InterPro"/>
</dbReference>
<evidence type="ECO:0000256" key="7">
    <source>
        <dbReference type="ARBA" id="ARBA00022779"/>
    </source>
</evidence>
<dbReference type="EMBL" id="JABAIK010000011">
    <property type="protein sequence ID" value="NLS13720.1"/>
    <property type="molecule type" value="Genomic_DNA"/>
</dbReference>
<dbReference type="GO" id="GO:0071978">
    <property type="term" value="P:bacterial-type flagellum-dependent swarming motility"/>
    <property type="evidence" value="ECO:0007669"/>
    <property type="project" value="TreeGrafter"/>
</dbReference>
<keyword evidence="7 10" id="KW-0283">Flagellar rotation</keyword>
<keyword evidence="9 10" id="KW-0472">Membrane</keyword>
<organism evidence="11 12">
    <name type="scientific">Vibrio agarilyticus</name>
    <dbReference type="NCBI Taxonomy" id="2726741"/>
    <lineage>
        <taxon>Bacteria</taxon>
        <taxon>Pseudomonadati</taxon>
        <taxon>Pseudomonadota</taxon>
        <taxon>Gammaproteobacteria</taxon>
        <taxon>Vibrionales</taxon>
        <taxon>Vibrionaceae</taxon>
        <taxon>Vibrio</taxon>
    </lineage>
</organism>
<evidence type="ECO:0000256" key="8">
    <source>
        <dbReference type="ARBA" id="ARBA00022989"/>
    </source>
</evidence>
<keyword evidence="5 10" id="KW-0145">Chemotaxis</keyword>
<evidence type="ECO:0000313" key="11">
    <source>
        <dbReference type="EMBL" id="NLS13720.1"/>
    </source>
</evidence>
<evidence type="ECO:0000256" key="5">
    <source>
        <dbReference type="ARBA" id="ARBA00022500"/>
    </source>
</evidence>
<sequence>MTKKQLVGFTAIVLLCSALISVGTMMAGVWYLKQTQQTPSNVDANQASWFDVSALFGSKSNEQHTGPHFHPLEKVVLSIKGDKQTHFVMLELAVETRSPERIESLDNYMPKVQNALLRLFADKHYRQLQQQGAVEELQQEVKNTLLGVFERTTFANDIDDVLLTKYVVQ</sequence>
<keyword evidence="12" id="KW-1185">Reference proteome</keyword>
<evidence type="ECO:0000256" key="2">
    <source>
        <dbReference type="ARBA" id="ARBA00004162"/>
    </source>
</evidence>
<dbReference type="RefSeq" id="WP_168836809.1">
    <property type="nucleotide sequence ID" value="NZ_JABAIK010000011.1"/>
</dbReference>
<evidence type="ECO:0000256" key="9">
    <source>
        <dbReference type="ARBA" id="ARBA00023136"/>
    </source>
</evidence>
<keyword evidence="10" id="KW-0997">Cell inner membrane</keyword>
<evidence type="ECO:0000256" key="1">
    <source>
        <dbReference type="ARBA" id="ARBA00002254"/>
    </source>
</evidence>
<keyword evidence="11" id="KW-0969">Cilium</keyword>
<gene>
    <name evidence="11" type="ORF">HGP28_12535</name>
</gene>
<evidence type="ECO:0000256" key="10">
    <source>
        <dbReference type="RuleBase" id="RU364125"/>
    </source>
</evidence>
<dbReference type="PANTHER" id="PTHR35091:SF2">
    <property type="entry name" value="FLAGELLAR PROTEIN FLIL"/>
    <property type="match status" value="1"/>
</dbReference>
<comment type="subcellular location">
    <subcellularLocation>
        <location evidence="10">Cell inner membrane</location>
    </subcellularLocation>
    <subcellularLocation>
        <location evidence="2">Cell membrane</location>
        <topology evidence="2">Single-pass membrane protein</topology>
    </subcellularLocation>
</comment>